<dbReference type="Pfam" id="PF25037">
    <property type="entry name" value="VPS13_C"/>
    <property type="match status" value="1"/>
</dbReference>
<dbReference type="InterPro" id="IPR056748">
    <property type="entry name" value="VPS13-like_C"/>
</dbReference>
<dbReference type="EMBL" id="OZ023704">
    <property type="protein sequence ID" value="CAK9872902.1"/>
    <property type="molecule type" value="Genomic_DNA"/>
</dbReference>
<feature type="domain" description="Intermembrane lipid transfer protein VPS13-like C-terminal" evidence="7">
    <location>
        <begin position="4088"/>
        <end position="4222"/>
    </location>
</feature>
<name>A0ABP1BCB6_9BRYO</name>
<feature type="compositionally biased region" description="Polar residues" evidence="4">
    <location>
        <begin position="2108"/>
        <end position="2123"/>
    </location>
</feature>
<reference evidence="8" key="1">
    <citation type="submission" date="2024-03" db="EMBL/GenBank/DDBJ databases">
        <authorList>
            <consortium name="ELIXIR-Norway"/>
            <consortium name="Elixir Norway"/>
        </authorList>
    </citation>
    <scope>NUCLEOTIDE SEQUENCE</scope>
</reference>
<feature type="compositionally biased region" description="Basic and acidic residues" evidence="4">
    <location>
        <begin position="1662"/>
        <end position="1685"/>
    </location>
</feature>
<feature type="region of interest" description="Disordered" evidence="4">
    <location>
        <begin position="2108"/>
        <end position="2129"/>
    </location>
</feature>
<evidence type="ECO:0000259" key="5">
    <source>
        <dbReference type="Pfam" id="PF12624"/>
    </source>
</evidence>
<dbReference type="PANTHER" id="PTHR16166">
    <property type="entry name" value="VACUOLAR PROTEIN SORTING-ASSOCIATED PROTEIN VPS13"/>
    <property type="match status" value="1"/>
</dbReference>
<evidence type="ECO:0000313" key="9">
    <source>
        <dbReference type="Proteomes" id="UP001497522"/>
    </source>
</evidence>
<dbReference type="InterPro" id="IPR026847">
    <property type="entry name" value="VPS13"/>
</dbReference>
<keyword evidence="9" id="KW-1185">Reference proteome</keyword>
<feature type="region of interest" description="Disordered" evidence="4">
    <location>
        <begin position="1081"/>
        <end position="1114"/>
    </location>
</feature>
<feature type="compositionally biased region" description="Basic residues" evidence="4">
    <location>
        <begin position="4264"/>
        <end position="4280"/>
    </location>
</feature>
<evidence type="ECO:0000259" key="6">
    <source>
        <dbReference type="Pfam" id="PF25036"/>
    </source>
</evidence>
<evidence type="ECO:0008006" key="10">
    <source>
        <dbReference type="Google" id="ProtNLM"/>
    </source>
</evidence>
<feature type="domain" description="Vacuolar protein sorting-associated protein 13 VPS13 adaptor binding" evidence="6">
    <location>
        <begin position="3194"/>
        <end position="3613"/>
    </location>
</feature>
<dbReference type="Pfam" id="PF06101">
    <property type="entry name" value="Vps62"/>
    <property type="match status" value="1"/>
</dbReference>
<feature type="region of interest" description="Disordered" evidence="4">
    <location>
        <begin position="2678"/>
        <end position="2700"/>
    </location>
</feature>
<dbReference type="Pfam" id="PF12624">
    <property type="entry name" value="VPS13_N"/>
    <property type="match status" value="1"/>
</dbReference>
<feature type="region of interest" description="Disordered" evidence="4">
    <location>
        <begin position="2313"/>
        <end position="2347"/>
    </location>
</feature>
<feature type="compositionally biased region" description="Basic and acidic residues" evidence="4">
    <location>
        <begin position="1186"/>
        <end position="1196"/>
    </location>
</feature>
<gene>
    <name evidence="8" type="ORF">CSSPJE1EN2_LOCUS15472</name>
</gene>
<evidence type="ECO:0000256" key="3">
    <source>
        <dbReference type="ARBA" id="ARBA00023055"/>
    </source>
</evidence>
<evidence type="ECO:0000259" key="7">
    <source>
        <dbReference type="Pfam" id="PF25037"/>
    </source>
</evidence>
<feature type="domain" description="Chorein N-terminal" evidence="5">
    <location>
        <begin position="1"/>
        <end position="549"/>
    </location>
</feature>
<sequence>MLEEQLAYYLEKYLGNYVQGLSKEALKVSVWQGNVELTNMHLKPEALNALKLPIKVKAGFLGSVKLKVPWSRLGQEPVVVELDRIFVLAEPSTNVQGSGADSVQEGKIQCVQARDIACLKNDNNKFLWVFIYLSMQSDASWLGSLIATVIGNLKLSITNIHIRYEDTESNLGHPFAAGLTLAKLAAVTVDEEGKEIFVTGSALDRIQKSAELNRLAFYFDPDTDPWPMEKWEELLPKEWNKVFMPGIKEDPSSIIGDKPEWIQDHQYVLEPVAGTAKYFRLGQKDSRTPDKPPQKAVIILEDVTLSLSEKQYRDAVKLMENISTFQKRVQYAHYRPNVSISADKNAWWKYTYAAITEQRRRASGNLSWQDVLKYSKMRKNYVSKYIELLKANPKKKSINKNKEIQELDRQLDPKIIIQWRMLAHTYVEQERAKDAIHQQSKKSWWAFGWGSGSDESNRKNRELTEDDWKQVNEIIGYEQGKSSPMLPDVDLPNMVHSVVEIEMKHNGTRLLSGDRKVPILELTAEGIGCNVKLYPQTQVFDVKLSSYKISCPEGLLGESAMDEKSLYGTFTLHPWDHEVDWMLKAKAAPCYVTVLMPSINRVTQFFSSKEAVSQRVALQTAAALQSTVNEVSKNAQHQLNDALKNKPRFLLDLDIDAPKVEIPTEFYPDGKHQCKLFLDLGHFKIMTENGSLDNSSQEKELYMRFRVSLSDISAFFVDGEFRWWKQQYSVGGGGGRDLFFLPLLKKTGMVVALEQICVPHPKYPSTRVAIRLPSLGFQFSPARYHRLMQVINVFSSQSSKGGEDSATSSIRPWDPADFEGPLSVLSWKGVGHREATWERYHGALAGPFLYFLESPSVQSYKSYHSLLGKKVFNVPPESVGVVKNVLAVCDSSQLDSKVVESANALLLRFDNDAARENWQARLLGAIYHGSSPAAVAGIIKSGKSAQKDPKEMVTEAAEGHDHQQKMNPAEQETFFLTGVLDELKFIVSNSLDNDHVSKALLLEPEKPILEFCAIGTKVQFVSRKYDMLVGAVLQSLEIEDKYHGHVSYSCRYLARSYIKHEQRRQDSLSFAAASQFYDADNGENAEEDDPPSFKREVGLLPGSASPLPDHNNEDVSQNEELKNFVKAQVIISSQESPEYTNIDKQVRVSLSTLSFYCNRPTIIAILDLVTAINAKIEAPSAATNDSKVDVTNKEAADEPLPSATDDEQQDAKSTSLVKGLLGKGKERVVFCVTLDMELAEIVLNLEDGQQLATLSQNDLHAEVKVFPASWGVKAALGNLRISDDFIRNQQQDGIIPYPFICDMRDPAGSSFIELEFLSFSKDDIDYKGFEYSITGKLSEVRFVFLYRFIQEITAYFMGLVPQSSGYVMKLKDRATNYEKLFTQSEIEGSPSLKMDLALSNPIIIMPRATYSNDYMELDVQQVNVKSKSDWFGGDKEELGAIRLETITLEVDDVSLEVGVGGKSGDEIIERAEGISLVVRRPLRDLWHQVPGIEATVKIEQLRASLSDKEYQVIMECATSNMAEVPNLPPSLFEEKSGEEDKDEEDKEQQANDEAGKLKHKEEDIGSDESSIDKPFTTIKVSVDIKLVELGLYVGGMRTAALATIQVRGVWVAYKSNNVEEMNVMASLERFSVKDEREGSEPEMRYMIGSADDWVHNPTTQRDPIDDQKPFEEQEEGMEHDNNNNPFSDHKMGWCSALTMLVVDAMLGPTEQTISLRIQRPRVTVAFDFLLAVAEFFVPSMHAMLSDKGDENPLDLTNGIFLDKPTYKQKTKVVEITPKNPLVADHVLVDEYTYDGHGNTLRLLNRTGTDLSDYAPEALIFIGDGKRLSFRNIVIQNGAYLDSSIALGSNSSYSASEDDGVFLEGTPNEQLDRNSEKGDGGNNNNEKKKERGNDDNNPPQTKLTIELQAIGPELTLYNSLGRSSEAFFLPESFLRARMNAFVRYTSKGEDMEVNANLNTLTIEAKSGITVMEPFNADMLYSKVAGKQNICAKMTEICTHFSFSILHLILRLQDDVMSFMRITSEEMTVECSEFDKIWVSTNWEESKGQQDIAFWRPRPPPGFAVLGDCFTPLNEAPAKGVLALNMALVQVKRAESFELMWSSTKQATSSRQRQLLSTNNNGSERANSEQKAAAAEVGGDEEIDENKLCQDDDSFSVISDGRRDSLSDIRQEYSSSFGLGQQSGISSGRIDYKDLLDREENDEETDCSIWIPVAPPGYVALGCVACKGQRPPPTTSSLCVLAALVSPCSMRDCVYVTSEVNDDLIPDKGWAFWQVDNSAGTFFVKPVIDNELSMPRGYELRHAIISYTVFPVNETKPSTNTDQPSSKVSRTVSERPQEGQEGAKALMSTTASASSGRMYEHVTEFKRILRDEGSKFWKGISIWRPVVQPGFAILGDVAVKGYKPPSMGLVLWDANEDGCGGLFAKPEKFEKQGYLKDDIAFWLPVAPSGYVSLGCVASRSSSPDKDLQNIVRCVRSDLVMGTDFASCIVNTSSTKHRAAELSIWPVENKAKTFFVIPAINKRPPADLARCLAFVEKPRKPDNLIANLEVKGISATVSDDFGGLMAPILDFSVTSMQASLHGCMEAFSMETNFALSSSTYNGRYSAWEPLIEPCDAKVRYVYSSDPDEKVQPTVSEITMKLTKDLNINVSVANINLFLEAYASWTSLSKLEQGSSKQHFLQDQGGVSQRSMSNNNKPMRVGISNKCLDGKPNKRFYIVTHNAMGEPLYLRTIESSGRMHMAFLPAEGMAAIKIPMPRSMKESAHKILEKVCPGIFVTIRVGYAELPADKGIGGREYMAGIRIVSSKPVSERMDVPLQSARTRCVHPERETANGQVQVFWDEVFIFEVKPGELSKAEILVMDLTRGIPVGFCSLSLLERGNELQEDSQDSLLEYGKKEKTTVDTPSWSSSSSLELKSELLYHPPTEKQEQDSRNNESARGDKAIGKLYTSYDFSSITGDEISRRVEGCLENNSGQDGGDQEPGGAIEVAIAKHGPWFPVAVNYGLGPAAWHLGNDNFLASEMMVEEMIKHLFLRTMVTVENASEFVLEVRLCLDSLLEKTEEEIKGAEVEQQQEDGRESCLYLGDMGPNSSISCPLKSLCPGSPEYCLQVRPQLGSHKWSMVVPIKGKQDMGKKQVPVKKFRVNALSETEELLCCLIAIPAGGHAAQSKGGGKDVWFCVESKAKEIGKTSQLDPILDWKLTVSAPLQLINYLPIPCRFTLSGDEKVSGEDQQESSKLDSGVVNAGKSAFIFHVDLRKALYLYWVPQGSWQPKDAVIISHPQKDLAKEIIVSNSVRDLKIHIQHEREEKGMTAKIIYFYVPCWLDSERCPLLKIRLVELELPKEKKGKKKEKTESTKHEKKKTLLQPPLKVKNVIDEINQDNMDQVHHQTMLSRYEPKMMGLAVALSTDDDNTHFGEVEPLDPLDNSDGSVELITQDVQGSYYKFLVTSTSNPYGFAQAEVLCIRPYTMFTNRIGQRIHLRQEGAEQFRTIDPTDSTTILPFVKLQEPLKLQVQLEGSLWSHPFAIQKEEKMYLAIHPSNGHSSRRRSIRIDVHGYEDGSRFWVLLQCGSSRGPYRLENRTMSTRIKFRQVGFDDDAWCWIKPHSTVAFAWDNPQGEQLLEVIPDGDTSSSSSSSTGLIKININKVGDHPVLSTTNGPDTRNNICIRVLEAVDIKVVRFFDQEMTIRQSRSSSAEDKGETEMSVPMEGASQPMQANNLDKRPDAPSQFKFVLDVGKLGLSIINHQPRELLFLHMERVKVEISYSSGSSSKNTNSGIVLVVGYMQIDNQLPLTPMPVILAPECKEKEESVLEIVLETKSDSSEVKEVYPCIGLKTTESAWRLNIHEEMIWMAVEMYTYLHLDRLSSDSDVVQVDPEIQVEFLHMSEVRFKLTIETCPEQRPPGKLGIWGPIVSTVGNISKMPVHLHDIIRENRYMRKSQVTTAILDHIKHDLIHQPLQLLKGINLLGMTSSTLGTMSRGAASLSKDSGYLQMRSNQEKARRVRGVRDGVLQGTSTFARGVTYGFKGIVTKPAEGVRTKGVMGAFQGFAKAIVGVIVQPISGCLDFGALMVSGVGTSCTHCFAAIEQEPTFERSRLPRAIQGKVLTPYNEHSAQGQAILHLVQSRFLGKDVFRERGQSSHSDYYQAHFYLPQDFILLLTNRHVSMLKPPPAAHARDRNKELTNPRTIEWKVRWEKLVNPFSSLPGSSSSSLVQLHCQDTSNQFTKIIECFQPAEESQALQICEAIQHYRHLFCSDPEVLPTAKTRRMRTNMFKHRSANKRTTSGRKNQKGEETTNCSLKDYSEETPQESSSNSQHAFQELKVEEGETDSAERNEEIIPT</sequence>
<dbReference type="InterPro" id="IPR009291">
    <property type="entry name" value="Vps62"/>
</dbReference>
<feature type="compositionally biased region" description="Basic and acidic residues" evidence="4">
    <location>
        <begin position="1869"/>
        <end position="1893"/>
    </location>
</feature>
<feature type="compositionally biased region" description="Basic and acidic residues" evidence="4">
    <location>
        <begin position="1547"/>
        <end position="1563"/>
    </location>
</feature>
<evidence type="ECO:0000256" key="1">
    <source>
        <dbReference type="ARBA" id="ARBA00006545"/>
    </source>
</evidence>
<feature type="region of interest" description="Disordered" evidence="4">
    <location>
        <begin position="1655"/>
        <end position="1685"/>
    </location>
</feature>
<feature type="compositionally biased region" description="Acidic residues" evidence="4">
    <location>
        <begin position="1081"/>
        <end position="1090"/>
    </location>
</feature>
<feature type="region of interest" description="Disordered" evidence="4">
    <location>
        <begin position="1855"/>
        <end position="1900"/>
    </location>
</feature>
<feature type="region of interest" description="Disordered" evidence="4">
    <location>
        <begin position="1523"/>
        <end position="1571"/>
    </location>
</feature>
<accession>A0ABP1BCB6</accession>
<feature type="compositionally biased region" description="Polar residues" evidence="4">
    <location>
        <begin position="2678"/>
        <end position="2693"/>
    </location>
</feature>
<keyword evidence="2" id="KW-0813">Transport</keyword>
<feature type="region of interest" description="Disordered" evidence="4">
    <location>
        <begin position="4264"/>
        <end position="4332"/>
    </location>
</feature>
<evidence type="ECO:0000256" key="4">
    <source>
        <dbReference type="SAM" id="MobiDB-lite"/>
    </source>
</evidence>
<feature type="compositionally biased region" description="Polar residues" evidence="4">
    <location>
        <begin position="4300"/>
        <end position="4309"/>
    </location>
</feature>
<evidence type="ECO:0000256" key="2">
    <source>
        <dbReference type="ARBA" id="ARBA00022448"/>
    </source>
</evidence>
<dbReference type="Proteomes" id="UP001497522">
    <property type="component" value="Chromosome 3"/>
</dbReference>
<organism evidence="8 9">
    <name type="scientific">Sphagnum jensenii</name>
    <dbReference type="NCBI Taxonomy" id="128206"/>
    <lineage>
        <taxon>Eukaryota</taxon>
        <taxon>Viridiplantae</taxon>
        <taxon>Streptophyta</taxon>
        <taxon>Embryophyta</taxon>
        <taxon>Bryophyta</taxon>
        <taxon>Sphagnophytina</taxon>
        <taxon>Sphagnopsida</taxon>
        <taxon>Sphagnales</taxon>
        <taxon>Sphagnaceae</taxon>
        <taxon>Sphagnum</taxon>
    </lineage>
</organism>
<dbReference type="InterPro" id="IPR026854">
    <property type="entry name" value="VPS13_N"/>
</dbReference>
<feature type="compositionally biased region" description="Polar residues" evidence="4">
    <location>
        <begin position="2313"/>
        <end position="2329"/>
    </location>
</feature>
<dbReference type="PANTHER" id="PTHR16166:SF137">
    <property type="entry name" value="PLECKSTRIN HOMOLOGY (PH) DOMAIN-CONTAINING PROTEIN"/>
    <property type="match status" value="1"/>
</dbReference>
<evidence type="ECO:0000313" key="8">
    <source>
        <dbReference type="EMBL" id="CAK9872902.1"/>
    </source>
</evidence>
<proteinExistence type="inferred from homology"/>
<protein>
    <recommendedName>
        <fullName evidence="10">Vacuolar protein sorting-associated protein</fullName>
    </recommendedName>
</protein>
<dbReference type="Pfam" id="PF25036">
    <property type="entry name" value="VPS13_VAB"/>
    <property type="match status" value="1"/>
</dbReference>
<feature type="region of interest" description="Disordered" evidence="4">
    <location>
        <begin position="1181"/>
        <end position="1211"/>
    </location>
</feature>
<feature type="compositionally biased region" description="Acidic residues" evidence="4">
    <location>
        <begin position="1536"/>
        <end position="1546"/>
    </location>
</feature>
<dbReference type="InterPro" id="IPR009543">
    <property type="entry name" value="VPS13_VAB"/>
</dbReference>
<keyword evidence="3" id="KW-0445">Lipid transport</keyword>
<comment type="similarity">
    <text evidence="1">Belongs to the VPS13 family.</text>
</comment>
<feature type="compositionally biased region" description="Basic and acidic residues" evidence="4">
    <location>
        <begin position="4311"/>
        <end position="4332"/>
    </location>
</feature>